<sequence length="60" mass="6385">MAPIQIMSVVGSAVPSSLRQQGLLACWYLLRDGEAISGPLTSRRCAETLAGRLLDQTLVA</sequence>
<dbReference type="Proteomes" id="UP000199221">
    <property type="component" value="Unassembled WGS sequence"/>
</dbReference>
<organism evidence="1 3">
    <name type="scientific">Pseudomonas soli</name>
    <dbReference type="NCBI Taxonomy" id="1306993"/>
    <lineage>
        <taxon>Bacteria</taxon>
        <taxon>Pseudomonadati</taxon>
        <taxon>Pseudomonadota</taxon>
        <taxon>Gammaproteobacteria</taxon>
        <taxon>Pseudomonadales</taxon>
        <taxon>Pseudomonadaceae</taxon>
        <taxon>Pseudomonas</taxon>
    </lineage>
</organism>
<evidence type="ECO:0000313" key="1">
    <source>
        <dbReference type="EMBL" id="SER70303.1"/>
    </source>
</evidence>
<protein>
    <recommendedName>
        <fullName evidence="4">Filamentous hemagglutinin</fullName>
    </recommendedName>
</protein>
<name>A0A1H9REC1_9PSED</name>
<dbReference type="EMBL" id="CP083803">
    <property type="protein sequence ID" value="UXZ47288.1"/>
    <property type="molecule type" value="Genomic_DNA"/>
</dbReference>
<evidence type="ECO:0008006" key="4">
    <source>
        <dbReference type="Google" id="ProtNLM"/>
    </source>
</evidence>
<dbReference type="AlphaFoldDB" id="A0A1H9REC1"/>
<reference evidence="2" key="2">
    <citation type="submission" date="2021-08" db="EMBL/GenBank/DDBJ databases">
        <authorList>
            <person name="Yaryura P.M."/>
            <person name="Bianco M.I."/>
            <person name="Morais C."/>
            <person name="Setubal J.C."/>
        </authorList>
    </citation>
    <scope>NUCLEOTIDE SEQUENCE</scope>
    <source>
        <strain evidence="2">AP1</strain>
    </source>
</reference>
<dbReference type="GeneID" id="93677750"/>
<reference evidence="1 3" key="1">
    <citation type="submission" date="2016-10" db="EMBL/GenBank/DDBJ databases">
        <authorList>
            <person name="de Groot N.N."/>
        </authorList>
    </citation>
    <scope>NUCLEOTIDE SEQUENCE [LARGE SCALE GENOMIC DNA]</scope>
    <source>
        <strain evidence="1 3">LMG 27941</strain>
    </source>
</reference>
<dbReference type="Proteomes" id="UP001209279">
    <property type="component" value="Chromosome"/>
</dbReference>
<evidence type="ECO:0000313" key="3">
    <source>
        <dbReference type="Proteomes" id="UP000199221"/>
    </source>
</evidence>
<dbReference type="KEGG" id="pmos:O165_008535"/>
<dbReference type="EMBL" id="FOEQ01000011">
    <property type="protein sequence ID" value="SER70303.1"/>
    <property type="molecule type" value="Genomic_DNA"/>
</dbReference>
<proteinExistence type="predicted"/>
<dbReference type="RefSeq" id="WP_023632068.1">
    <property type="nucleotide sequence ID" value="NZ_CP009365.1"/>
</dbReference>
<gene>
    <name evidence="2" type="ORF">K7K07_09870</name>
    <name evidence="1" type="ORF">SAMN05216230_1118</name>
</gene>
<evidence type="ECO:0000313" key="2">
    <source>
        <dbReference type="EMBL" id="UXZ47288.1"/>
    </source>
</evidence>
<accession>A0A1H9REC1</accession>